<feature type="transmembrane region" description="Helical" evidence="1">
    <location>
        <begin position="27"/>
        <end position="48"/>
    </location>
</feature>
<reference evidence="2 3" key="1">
    <citation type="journal article" date="2016" name="Nat. Commun.">
        <title>Thousands of microbial genomes shed light on interconnected biogeochemical processes in an aquifer system.</title>
        <authorList>
            <person name="Anantharaman K."/>
            <person name="Brown C.T."/>
            <person name="Hug L.A."/>
            <person name="Sharon I."/>
            <person name="Castelle C.J."/>
            <person name="Probst A.J."/>
            <person name="Thomas B.C."/>
            <person name="Singh A."/>
            <person name="Wilkins M.J."/>
            <person name="Karaoz U."/>
            <person name="Brodie E.L."/>
            <person name="Williams K.H."/>
            <person name="Hubbard S.S."/>
            <person name="Banfield J.F."/>
        </authorList>
    </citation>
    <scope>NUCLEOTIDE SEQUENCE [LARGE SCALE GENOMIC DNA]</scope>
</reference>
<organism evidence="2 3">
    <name type="scientific">Candidatus Nomurabacteria bacterium RIFCSPHIGHO2_02_FULL_41_18</name>
    <dbReference type="NCBI Taxonomy" id="1801754"/>
    <lineage>
        <taxon>Bacteria</taxon>
        <taxon>Candidatus Nomuraibacteriota</taxon>
    </lineage>
</organism>
<keyword evidence="1" id="KW-0472">Membrane</keyword>
<comment type="caution">
    <text evidence="2">The sequence shown here is derived from an EMBL/GenBank/DDBJ whole genome shotgun (WGS) entry which is preliminary data.</text>
</comment>
<dbReference type="AlphaFoldDB" id="A0A1F6W5M5"/>
<dbReference type="Proteomes" id="UP000177777">
    <property type="component" value="Unassembled WGS sequence"/>
</dbReference>
<accession>A0A1F6W5M5</accession>
<keyword evidence="1" id="KW-0812">Transmembrane</keyword>
<evidence type="ECO:0000313" key="2">
    <source>
        <dbReference type="EMBL" id="OGI77066.1"/>
    </source>
</evidence>
<evidence type="ECO:0000256" key="1">
    <source>
        <dbReference type="SAM" id="Phobius"/>
    </source>
</evidence>
<name>A0A1F6W5M5_9BACT</name>
<evidence type="ECO:0000313" key="3">
    <source>
        <dbReference type="Proteomes" id="UP000177777"/>
    </source>
</evidence>
<dbReference type="STRING" id="1801754.A3D42_00915"/>
<sequence>MQDMIKIKIVKREDPNKKIGKHPVLKYRLWPVALISVIFLFFSFSYMFSSADITINPKWQDVTIEKNFSAVKNSNSSPISFDLVVISGEEKRTVETEEKRNIEVPSRGKAVIYNNFSSVPQTLDIDTRLLGSNGKIYKTEKKIVVPGRGKDGKPGAVEVGIYASSPGVEYDSPPLDFNIVGFKDTPKYGKFYGRSNGEISGGVKGNLYVISESKKGEIVNSLKNSLKEKLLKKASEQIPKGFILFDKAVFLNVGDTNVASFSPNPQVPLKLEGTLYGFLFEEAELTKKIAEEMTGGYDGSDVYIPNIKNLGFSLFAQAGFENGDNLSFAEMKNINFTLKGEKKIVWKFNSEKLKKDLLGKDKKDFNLIISQYPNVLSADMVLKPFWRMSFPNKAKNINITVNYPE</sequence>
<protein>
    <recommendedName>
        <fullName evidence="4">Baseplate protein J-like domain-containing protein</fullName>
    </recommendedName>
</protein>
<gene>
    <name evidence="2" type="ORF">A3D42_00915</name>
</gene>
<proteinExistence type="predicted"/>
<dbReference type="EMBL" id="MFUE01000019">
    <property type="protein sequence ID" value="OGI77066.1"/>
    <property type="molecule type" value="Genomic_DNA"/>
</dbReference>
<keyword evidence="1" id="KW-1133">Transmembrane helix</keyword>
<evidence type="ECO:0008006" key="4">
    <source>
        <dbReference type="Google" id="ProtNLM"/>
    </source>
</evidence>